<dbReference type="Proteomes" id="UP001500751">
    <property type="component" value="Unassembled WGS sequence"/>
</dbReference>
<name>A0ABP5GTS9_9ACTN</name>
<dbReference type="Pfam" id="PF19142">
    <property type="entry name" value="DUF5825"/>
    <property type="match status" value="1"/>
</dbReference>
<accession>A0ABP5GTS9</accession>
<protein>
    <submittedName>
        <fullName evidence="1">Uncharacterized protein</fullName>
    </submittedName>
</protein>
<dbReference type="RefSeq" id="WP_344670754.1">
    <property type="nucleotide sequence ID" value="NZ_BAAAQN010000066.1"/>
</dbReference>
<reference evidence="2" key="1">
    <citation type="journal article" date="2019" name="Int. J. Syst. Evol. Microbiol.">
        <title>The Global Catalogue of Microorganisms (GCM) 10K type strain sequencing project: providing services to taxonomists for standard genome sequencing and annotation.</title>
        <authorList>
            <consortium name="The Broad Institute Genomics Platform"/>
            <consortium name="The Broad Institute Genome Sequencing Center for Infectious Disease"/>
            <person name="Wu L."/>
            <person name="Ma J."/>
        </authorList>
    </citation>
    <scope>NUCLEOTIDE SEQUENCE [LARGE SCALE GENOMIC DNA]</scope>
    <source>
        <strain evidence="2">JCM 16014</strain>
    </source>
</reference>
<evidence type="ECO:0000313" key="2">
    <source>
        <dbReference type="Proteomes" id="UP001500751"/>
    </source>
</evidence>
<dbReference type="EMBL" id="BAAAQN010000066">
    <property type="protein sequence ID" value="GAA2057062.1"/>
    <property type="molecule type" value="Genomic_DNA"/>
</dbReference>
<proteinExistence type="predicted"/>
<dbReference type="InterPro" id="IPR043863">
    <property type="entry name" value="DUF5825"/>
</dbReference>
<organism evidence="1 2">
    <name type="scientific">Catenulispora yoronensis</name>
    <dbReference type="NCBI Taxonomy" id="450799"/>
    <lineage>
        <taxon>Bacteria</taxon>
        <taxon>Bacillati</taxon>
        <taxon>Actinomycetota</taxon>
        <taxon>Actinomycetes</taxon>
        <taxon>Catenulisporales</taxon>
        <taxon>Catenulisporaceae</taxon>
        <taxon>Catenulispora</taxon>
    </lineage>
</organism>
<keyword evidence="2" id="KW-1185">Reference proteome</keyword>
<gene>
    <name evidence="1" type="ORF">GCM10009839_77970</name>
</gene>
<sequence length="231" mass="25992">MSVSTARLHQGIWSISAWRHHDQRVVDLPGVVLDDVDDVLVGADSAGELFRQGARRVAVHAEVDLRRHEVDEDSDSEPAADVAKLGLLAFIRDLTSHGVVVDWRVRFDSTESSWPSLTHLYPPTAIQGAIDGELALDRWRGLFHLCRCVYRVGPGFVQVRDRRTGELSRLTIDEPEYLEAVDQLLPGVSEQAVSPTILEDLAGESLLWRQNGFAVWLPYRVRRWPWPAMVA</sequence>
<evidence type="ECO:0000313" key="1">
    <source>
        <dbReference type="EMBL" id="GAA2057062.1"/>
    </source>
</evidence>
<comment type="caution">
    <text evidence="1">The sequence shown here is derived from an EMBL/GenBank/DDBJ whole genome shotgun (WGS) entry which is preliminary data.</text>
</comment>